<evidence type="ECO:0000256" key="8">
    <source>
        <dbReference type="ARBA" id="ARBA00041137"/>
    </source>
</evidence>
<feature type="domain" description="FAD dependent oxidoreductase" evidence="9">
    <location>
        <begin position="64"/>
        <end position="438"/>
    </location>
</feature>
<dbReference type="Gene3D" id="3.50.50.60">
    <property type="entry name" value="FAD/NAD(P)-binding domain"/>
    <property type="match status" value="1"/>
</dbReference>
<reference evidence="10 11" key="1">
    <citation type="submission" date="2024-07" db="EMBL/GenBank/DDBJ databases">
        <title>Draft sequence of the Neodothiora populina.</title>
        <authorList>
            <person name="Drown D.D."/>
            <person name="Schuette U.S."/>
            <person name="Buechlein A.B."/>
            <person name="Rusch D.R."/>
            <person name="Winton L.W."/>
            <person name="Adams G.A."/>
        </authorList>
    </citation>
    <scope>NUCLEOTIDE SEQUENCE [LARGE SCALE GENOMIC DNA]</scope>
    <source>
        <strain evidence="10 11">CPC 39397</strain>
    </source>
</reference>
<comment type="similarity">
    <text evidence="6">Belongs to the L2HGDH family.</text>
</comment>
<comment type="caution">
    <text evidence="10">The sequence shown here is derived from an EMBL/GenBank/DDBJ whole genome shotgun (WGS) entry which is preliminary data.</text>
</comment>
<organism evidence="10 11">
    <name type="scientific">Neodothiora populina</name>
    <dbReference type="NCBI Taxonomy" id="2781224"/>
    <lineage>
        <taxon>Eukaryota</taxon>
        <taxon>Fungi</taxon>
        <taxon>Dikarya</taxon>
        <taxon>Ascomycota</taxon>
        <taxon>Pezizomycotina</taxon>
        <taxon>Dothideomycetes</taxon>
        <taxon>Dothideomycetidae</taxon>
        <taxon>Dothideales</taxon>
        <taxon>Dothioraceae</taxon>
        <taxon>Neodothiora</taxon>
    </lineage>
</organism>
<dbReference type="GeneID" id="95975988"/>
<protein>
    <recommendedName>
        <fullName evidence="8">L-2-hydroxyglutarate dehydrogenase, mitochondrial</fullName>
        <ecNumber evidence="7">1.1.99.2</ecNumber>
    </recommendedName>
</protein>
<dbReference type="Proteomes" id="UP001562354">
    <property type="component" value="Unassembled WGS sequence"/>
</dbReference>
<evidence type="ECO:0000256" key="1">
    <source>
        <dbReference type="ARBA" id="ARBA00001974"/>
    </source>
</evidence>
<comment type="cofactor">
    <cofactor evidence="1">
        <name>FAD</name>
        <dbReference type="ChEBI" id="CHEBI:57692"/>
    </cofactor>
</comment>
<gene>
    <name evidence="10" type="ORF">AAFC00_002286</name>
</gene>
<dbReference type="PANTHER" id="PTHR43104">
    <property type="entry name" value="L-2-HYDROXYGLUTARATE DEHYDROGENASE, MITOCHONDRIAL"/>
    <property type="match status" value="1"/>
</dbReference>
<evidence type="ECO:0000256" key="7">
    <source>
        <dbReference type="ARBA" id="ARBA00038878"/>
    </source>
</evidence>
<keyword evidence="2" id="KW-0285">Flavoprotein</keyword>
<sequence length="444" mass="48126">MSHLKAYLPNIAAAEARIPHHLLVRRRPSPHYCLINPHTAATAPKHRRLSSHSVVRTNADFTHAVIGGGAVGLAIARRLQMHNGGDGASTVLIEKHGAVGTETSSRNSEVIHAGLYYGPDSLKTKLCLRGKEMMYDFCKAHNVPHMNCGKWIVGQDQAQLDALQKVYDFAKTMDIPIQWLTKGEARRREPDVRCEAGVLESPSTGIVDSHAYMQALHGLFEEAGGDTALASPVTRIDPPTPASPHWKIYTSPPDQTTPEDSSYITASTLINSAGLYAVAVNNMIMPPHRHRTAYYAKGSYFSYSKSHPKPSTLIYPAPVPGHGGLGTHLTLDMAGRVRFGPDVEWVDSPTDLAPSPNPARFEAALAEIRTYLPDVDTTAVAADYAGIRPKLGRLGAVSAGKGFQDFYVVQEKGFEGFVNLLGIESPGLTSSLAIAEEVYGLLHR</sequence>
<accession>A0ABR3PGY3</accession>
<evidence type="ECO:0000313" key="10">
    <source>
        <dbReference type="EMBL" id="KAL1305396.1"/>
    </source>
</evidence>
<evidence type="ECO:0000256" key="2">
    <source>
        <dbReference type="ARBA" id="ARBA00022630"/>
    </source>
</evidence>
<evidence type="ECO:0000256" key="6">
    <source>
        <dbReference type="ARBA" id="ARBA00037941"/>
    </source>
</evidence>
<comment type="catalytic activity">
    <reaction evidence="5">
        <text>(S)-2-hydroxyglutarate + A = 2-oxoglutarate + AH2</text>
        <dbReference type="Rhea" id="RHEA:21252"/>
        <dbReference type="ChEBI" id="CHEBI:13193"/>
        <dbReference type="ChEBI" id="CHEBI:16782"/>
        <dbReference type="ChEBI" id="CHEBI:16810"/>
        <dbReference type="ChEBI" id="CHEBI:17499"/>
        <dbReference type="EC" id="1.1.99.2"/>
    </reaction>
</comment>
<dbReference type="EC" id="1.1.99.2" evidence="7"/>
<evidence type="ECO:0000313" key="11">
    <source>
        <dbReference type="Proteomes" id="UP001562354"/>
    </source>
</evidence>
<dbReference type="RefSeq" id="XP_069201669.1">
    <property type="nucleotide sequence ID" value="XM_069341581.1"/>
</dbReference>
<proteinExistence type="inferred from homology"/>
<evidence type="ECO:0000256" key="3">
    <source>
        <dbReference type="ARBA" id="ARBA00022827"/>
    </source>
</evidence>
<dbReference type="PANTHER" id="PTHR43104:SF4">
    <property type="entry name" value="L-2-HYDROXYGLUTARATE DEHYDROGENASE, MITOCHONDRIAL"/>
    <property type="match status" value="1"/>
</dbReference>
<dbReference type="InterPro" id="IPR006076">
    <property type="entry name" value="FAD-dep_OxRdtase"/>
</dbReference>
<dbReference type="Gene3D" id="3.30.9.10">
    <property type="entry name" value="D-Amino Acid Oxidase, subunit A, domain 2"/>
    <property type="match status" value="1"/>
</dbReference>
<dbReference type="EMBL" id="JBFMKM010000007">
    <property type="protein sequence ID" value="KAL1305396.1"/>
    <property type="molecule type" value="Genomic_DNA"/>
</dbReference>
<evidence type="ECO:0000259" key="9">
    <source>
        <dbReference type="Pfam" id="PF01266"/>
    </source>
</evidence>
<evidence type="ECO:0000256" key="5">
    <source>
        <dbReference type="ARBA" id="ARBA00036066"/>
    </source>
</evidence>
<dbReference type="SUPFAM" id="SSF51905">
    <property type="entry name" value="FAD/NAD(P)-binding domain"/>
    <property type="match status" value="1"/>
</dbReference>
<evidence type="ECO:0000256" key="4">
    <source>
        <dbReference type="ARBA" id="ARBA00023002"/>
    </source>
</evidence>
<name>A0ABR3PGY3_9PEZI</name>
<keyword evidence="3" id="KW-0274">FAD</keyword>
<dbReference type="InterPro" id="IPR036188">
    <property type="entry name" value="FAD/NAD-bd_sf"/>
</dbReference>
<keyword evidence="11" id="KW-1185">Reference proteome</keyword>
<dbReference type="Pfam" id="PF01266">
    <property type="entry name" value="DAO"/>
    <property type="match status" value="1"/>
</dbReference>
<keyword evidence="4" id="KW-0560">Oxidoreductase</keyword>